<dbReference type="PANTHER" id="PTHR10670">
    <property type="entry name" value="DNA POLYMERASE EPSILON CATALYTIC SUBUNIT A"/>
    <property type="match status" value="1"/>
</dbReference>
<dbReference type="GO" id="GO:0006272">
    <property type="term" value="P:leading strand elongation"/>
    <property type="evidence" value="ECO:0007669"/>
    <property type="project" value="TreeGrafter"/>
</dbReference>
<dbReference type="GO" id="GO:0003887">
    <property type="term" value="F:DNA-directed DNA polymerase activity"/>
    <property type="evidence" value="ECO:0007669"/>
    <property type="project" value="UniProtKB-KW"/>
</dbReference>
<gene>
    <name evidence="3" type="ORF">RR48_00807</name>
</gene>
<dbReference type="Proteomes" id="UP000053240">
    <property type="component" value="Unassembled WGS sequence"/>
</dbReference>
<dbReference type="Pfam" id="PF08490">
    <property type="entry name" value="DUF1744"/>
    <property type="match status" value="1"/>
</dbReference>
<comment type="cofactor">
    <cofactor evidence="1">
        <name>[4Fe-4S] cluster</name>
        <dbReference type="ChEBI" id="CHEBI:49883"/>
    </cofactor>
</comment>
<name>A0A0N1PJ17_PAPMA</name>
<comment type="similarity">
    <text evidence="1">Belongs to the DNA polymerase type-B family.</text>
</comment>
<comment type="function">
    <text evidence="1">DNA polymerase II participates in chromosomal DNA replication.</text>
</comment>
<keyword evidence="1" id="KW-0862">Zinc</keyword>
<keyword evidence="1" id="KW-0808">Transferase</keyword>
<keyword evidence="4" id="KW-1185">Reference proteome</keyword>
<dbReference type="GO" id="GO:0003677">
    <property type="term" value="F:DNA binding"/>
    <property type="evidence" value="ECO:0007669"/>
    <property type="project" value="UniProtKB-KW"/>
</dbReference>
<evidence type="ECO:0000313" key="3">
    <source>
        <dbReference type="EMBL" id="KPJ14335.1"/>
    </source>
</evidence>
<organism evidence="3 4">
    <name type="scientific">Papilio machaon</name>
    <name type="common">Old World swallowtail butterfly</name>
    <dbReference type="NCBI Taxonomy" id="76193"/>
    <lineage>
        <taxon>Eukaryota</taxon>
        <taxon>Metazoa</taxon>
        <taxon>Ecdysozoa</taxon>
        <taxon>Arthropoda</taxon>
        <taxon>Hexapoda</taxon>
        <taxon>Insecta</taxon>
        <taxon>Pterygota</taxon>
        <taxon>Neoptera</taxon>
        <taxon>Endopterygota</taxon>
        <taxon>Lepidoptera</taxon>
        <taxon>Glossata</taxon>
        <taxon>Ditrysia</taxon>
        <taxon>Papilionoidea</taxon>
        <taxon>Papilionidae</taxon>
        <taxon>Papilioninae</taxon>
        <taxon>Papilio</taxon>
    </lineage>
</organism>
<keyword evidence="1" id="KW-0238">DNA-binding</keyword>
<keyword evidence="1" id="KW-0863">Zinc-finger</keyword>
<keyword evidence="1" id="KW-0411">Iron-sulfur</keyword>
<keyword evidence="1" id="KW-0408">Iron</keyword>
<dbReference type="InterPro" id="IPR013697">
    <property type="entry name" value="DNA_pol_e_suA_C"/>
</dbReference>
<evidence type="ECO:0000259" key="2">
    <source>
        <dbReference type="SMART" id="SM01159"/>
    </source>
</evidence>
<dbReference type="EC" id="2.7.7.7" evidence="1"/>
<accession>A0A0N1PJ17</accession>
<protein>
    <recommendedName>
        <fullName evidence="1">DNA polymerase epsilon catalytic subunit</fullName>
        <ecNumber evidence="1">2.7.7.7</ecNumber>
    </recommendedName>
</protein>
<dbReference type="Pfam" id="PF23250">
    <property type="entry name" value="zf_DPOE_2"/>
    <property type="match status" value="1"/>
</dbReference>
<dbReference type="GO" id="GO:0006287">
    <property type="term" value="P:base-excision repair, gap-filling"/>
    <property type="evidence" value="ECO:0007669"/>
    <property type="project" value="TreeGrafter"/>
</dbReference>
<comment type="catalytic activity">
    <reaction evidence="1">
        <text>DNA(n) + a 2'-deoxyribonucleoside 5'-triphosphate = DNA(n+1) + diphosphate</text>
        <dbReference type="Rhea" id="RHEA:22508"/>
        <dbReference type="Rhea" id="RHEA-COMP:17339"/>
        <dbReference type="Rhea" id="RHEA-COMP:17340"/>
        <dbReference type="ChEBI" id="CHEBI:33019"/>
        <dbReference type="ChEBI" id="CHEBI:61560"/>
        <dbReference type="ChEBI" id="CHEBI:173112"/>
        <dbReference type="EC" id="2.7.7.7"/>
    </reaction>
</comment>
<keyword evidence="1" id="KW-0004">4Fe-4S</keyword>
<dbReference type="GO" id="GO:0008310">
    <property type="term" value="F:single-stranded DNA 3'-5' DNA exonuclease activity"/>
    <property type="evidence" value="ECO:0007669"/>
    <property type="project" value="TreeGrafter"/>
</dbReference>
<dbReference type="InParanoid" id="A0A0N1PJ17"/>
<feature type="domain" description="DNA polymerase epsilon catalytic subunit A C-terminal" evidence="2">
    <location>
        <begin position="1"/>
        <end position="238"/>
    </location>
</feature>
<comment type="subcellular location">
    <subcellularLocation>
        <location evidence="1">Nucleus</location>
    </subcellularLocation>
</comment>
<dbReference type="STRING" id="76193.A0A0N1PJ17"/>
<dbReference type="GO" id="GO:0008622">
    <property type="term" value="C:epsilon DNA polymerase complex"/>
    <property type="evidence" value="ECO:0007669"/>
    <property type="project" value="InterPro"/>
</dbReference>
<dbReference type="EMBL" id="KQ460491">
    <property type="protein sequence ID" value="KPJ14335.1"/>
    <property type="molecule type" value="Genomic_DNA"/>
</dbReference>
<keyword evidence="1" id="KW-0548">Nucleotidyltransferase</keyword>
<dbReference type="GO" id="GO:0045004">
    <property type="term" value="P:DNA replication proofreading"/>
    <property type="evidence" value="ECO:0007669"/>
    <property type="project" value="TreeGrafter"/>
</dbReference>
<keyword evidence="1" id="KW-0239">DNA-directed DNA polymerase</keyword>
<dbReference type="GO" id="GO:0051539">
    <property type="term" value="F:4 iron, 4 sulfur cluster binding"/>
    <property type="evidence" value="ECO:0007669"/>
    <property type="project" value="UniProtKB-KW"/>
</dbReference>
<reference evidence="3 4" key="1">
    <citation type="journal article" date="2015" name="Nat. Commun.">
        <title>Outbred genome sequencing and CRISPR/Cas9 gene editing in butterflies.</title>
        <authorList>
            <person name="Li X."/>
            <person name="Fan D."/>
            <person name="Zhang W."/>
            <person name="Liu G."/>
            <person name="Zhang L."/>
            <person name="Zhao L."/>
            <person name="Fang X."/>
            <person name="Chen L."/>
            <person name="Dong Y."/>
            <person name="Chen Y."/>
            <person name="Ding Y."/>
            <person name="Zhao R."/>
            <person name="Feng M."/>
            <person name="Zhu Y."/>
            <person name="Feng Y."/>
            <person name="Jiang X."/>
            <person name="Zhu D."/>
            <person name="Xiang H."/>
            <person name="Feng X."/>
            <person name="Li S."/>
            <person name="Wang J."/>
            <person name="Zhang G."/>
            <person name="Kronforst M.R."/>
            <person name="Wang W."/>
        </authorList>
    </citation>
    <scope>NUCLEOTIDE SEQUENCE [LARGE SCALE GENOMIC DNA]</scope>
    <source>
        <strain evidence="3">Ya'a_city_454_Pm</strain>
        <tissue evidence="3">Whole body</tissue>
    </source>
</reference>
<dbReference type="InterPro" id="IPR029703">
    <property type="entry name" value="POL2"/>
</dbReference>
<keyword evidence="1" id="KW-0235">DNA replication</keyword>
<dbReference type="GO" id="GO:0008270">
    <property type="term" value="F:zinc ion binding"/>
    <property type="evidence" value="ECO:0007669"/>
    <property type="project" value="UniProtKB-KW"/>
</dbReference>
<dbReference type="GO" id="GO:0006297">
    <property type="term" value="P:nucleotide-excision repair, DNA gap filling"/>
    <property type="evidence" value="ECO:0007669"/>
    <property type="project" value="TreeGrafter"/>
</dbReference>
<evidence type="ECO:0000256" key="1">
    <source>
        <dbReference type="RuleBase" id="RU365029"/>
    </source>
</evidence>
<keyword evidence="1" id="KW-0479">Metal-binding</keyword>
<evidence type="ECO:0000313" key="4">
    <source>
        <dbReference type="Proteomes" id="UP000053240"/>
    </source>
</evidence>
<dbReference type="GO" id="GO:0000278">
    <property type="term" value="P:mitotic cell cycle"/>
    <property type="evidence" value="ECO:0007669"/>
    <property type="project" value="TreeGrafter"/>
</dbReference>
<keyword evidence="1" id="KW-0539">Nucleus</keyword>
<dbReference type="AlphaFoldDB" id="A0A0N1PJ17"/>
<dbReference type="SMART" id="SM01159">
    <property type="entry name" value="DUF1744"/>
    <property type="match status" value="1"/>
</dbReference>
<dbReference type="PANTHER" id="PTHR10670:SF0">
    <property type="entry name" value="DNA POLYMERASE EPSILON CATALYTIC SUBUNIT A"/>
    <property type="match status" value="1"/>
</dbReference>
<proteinExistence type="inferred from homology"/>
<sequence>MPSDPTLFGADLFYARHLIKNNFVLWCSNLERPDLGGREIDDNRLVSEVEEMSGCTHNASGAYGVCVELESDALSVCALLQAQHVLHAEGTSAATSFGAQHNTIQDAIASTTEKINTRMPGLRPGDISPQPGLRADAFTEDSTPALLFVNAVCKVLSLDASIEDQVFFDVTEKINTRMPGLRPGDISPQPGLRADAFTEDSTPALLFVNAVCKVLSLDASIEDQVTLLRRNLLRLIGVGEFGSAAQWREPCTSCVLPELICNVCNACRDLDLCRDTHRDVVNDT</sequence>